<dbReference type="AlphaFoldDB" id="A0AAQ3UB32"/>
<keyword evidence="2" id="KW-1185">Reference proteome</keyword>
<dbReference type="Gene3D" id="3.80.10.10">
    <property type="entry name" value="Ribonuclease Inhibitor"/>
    <property type="match status" value="2"/>
</dbReference>
<dbReference type="Proteomes" id="UP001341281">
    <property type="component" value="Chromosome 07"/>
</dbReference>
<dbReference type="EMBL" id="CP144751">
    <property type="protein sequence ID" value="WVZ87189.1"/>
    <property type="molecule type" value="Genomic_DNA"/>
</dbReference>
<evidence type="ECO:0000313" key="1">
    <source>
        <dbReference type="EMBL" id="WVZ87189.1"/>
    </source>
</evidence>
<dbReference type="PANTHER" id="PTHR36766:SF70">
    <property type="entry name" value="DISEASE RESISTANCE PROTEIN RGA4"/>
    <property type="match status" value="1"/>
</dbReference>
<reference evidence="1 2" key="1">
    <citation type="submission" date="2024-02" db="EMBL/GenBank/DDBJ databases">
        <title>High-quality chromosome-scale genome assembly of Pensacola bahiagrass (Paspalum notatum Flugge var. saurae).</title>
        <authorList>
            <person name="Vega J.M."/>
            <person name="Podio M."/>
            <person name="Orjuela J."/>
            <person name="Siena L.A."/>
            <person name="Pessino S.C."/>
            <person name="Combes M.C."/>
            <person name="Mariac C."/>
            <person name="Albertini E."/>
            <person name="Pupilli F."/>
            <person name="Ortiz J.P.A."/>
            <person name="Leblanc O."/>
        </authorList>
    </citation>
    <scope>NUCLEOTIDE SEQUENCE [LARGE SCALE GENOMIC DNA]</scope>
    <source>
        <strain evidence="1">R1</strain>
        <tissue evidence="1">Leaf</tissue>
    </source>
</reference>
<dbReference type="SUPFAM" id="SSF52047">
    <property type="entry name" value="RNI-like"/>
    <property type="match status" value="1"/>
</dbReference>
<evidence type="ECO:0000313" key="2">
    <source>
        <dbReference type="Proteomes" id="UP001341281"/>
    </source>
</evidence>
<organism evidence="1 2">
    <name type="scientific">Paspalum notatum var. saurae</name>
    <dbReference type="NCBI Taxonomy" id="547442"/>
    <lineage>
        <taxon>Eukaryota</taxon>
        <taxon>Viridiplantae</taxon>
        <taxon>Streptophyta</taxon>
        <taxon>Embryophyta</taxon>
        <taxon>Tracheophyta</taxon>
        <taxon>Spermatophyta</taxon>
        <taxon>Magnoliopsida</taxon>
        <taxon>Liliopsida</taxon>
        <taxon>Poales</taxon>
        <taxon>Poaceae</taxon>
        <taxon>PACMAD clade</taxon>
        <taxon>Panicoideae</taxon>
        <taxon>Andropogonodae</taxon>
        <taxon>Paspaleae</taxon>
        <taxon>Paspalinae</taxon>
        <taxon>Paspalum</taxon>
    </lineage>
</organism>
<dbReference type="PANTHER" id="PTHR36766">
    <property type="entry name" value="PLANT BROAD-SPECTRUM MILDEW RESISTANCE PROTEIN RPW8"/>
    <property type="match status" value="1"/>
</dbReference>
<accession>A0AAQ3UB32</accession>
<sequence length="533" mass="60207">MPKLERCSCNSIRNLNSSLRVLVIEECYELKVFPLFESCGKFRIEQNLSKFIIHDCPQLIVSNPLPPSSSTCKLSIARISTVPIMHGSSNGKLIIGTDSEDKHDESSNELMKLDENNFSFHNLRALTHLKIEHCKNLVFDSLEGFRHLISLKSLEIYECGEIFSSDVLPEHTHVEMAAGKFNAFTTLKRLSIESTRISGKCISVMLRHAPFLEELQLEDCVQISGLLIEGREKALLHVPSNLHSSLKKIRIEGCNELAFQGNKEGFSAFASLEELRIWGCPKLISSLVLKDENSGHANQRCRLSYSPREPAIVHFGTSLAKLQIYRRESLSCLKKLEIHDGGSDLESLEAGALVIRYCDRLTALEGVDSLKGLRYLEVYGCPRLPPFLDRLSGKVKELFPRLDRLRIDDYSYLTESFCMHLSSLQRLEFWWSKAEGSTDEQERALQLLTSLQDLCFSWGENLTYLPVGLRSLTSLKRLVINNCKNISSLREKGLPPSLEKLVIVNCSPELTEQCRGLTMTSMIKVKIDGCHVN</sequence>
<protein>
    <submittedName>
        <fullName evidence="1">Uncharacterized protein</fullName>
    </submittedName>
</protein>
<dbReference type="InterPro" id="IPR032675">
    <property type="entry name" value="LRR_dom_sf"/>
</dbReference>
<name>A0AAQ3UB32_PASNO</name>
<dbReference type="SUPFAM" id="SSF52058">
    <property type="entry name" value="L domain-like"/>
    <property type="match status" value="1"/>
</dbReference>
<gene>
    <name evidence="1" type="ORF">U9M48_033869</name>
</gene>
<proteinExistence type="predicted"/>